<accession>A0A448WBT0</accession>
<protein>
    <submittedName>
        <fullName evidence="2">Uncharacterized protein</fullName>
    </submittedName>
</protein>
<name>A0A448WBT0_9PLAT</name>
<feature type="region of interest" description="Disordered" evidence="1">
    <location>
        <begin position="183"/>
        <end position="215"/>
    </location>
</feature>
<feature type="region of interest" description="Disordered" evidence="1">
    <location>
        <begin position="28"/>
        <end position="47"/>
    </location>
</feature>
<keyword evidence="3" id="KW-1185">Reference proteome</keyword>
<sequence>MLQPNASLTPRHTPPLIPESLDISVSKAVQRGTSSNGNSTSLAPQSTKKLTSCSSDICKLMGKKSQLPSTAVSSSSGTRVAPAVSDRLPCQLAYAPSTVDTMLDWLIHQQLSQAACLQANNKKVCHDHQNIEKPMDISSSSKSSPSLSPIADCPLGPAISVYLMLRAICRQCDRWETIEKKQQKQKSREVINTTSGAGEETRSGSGVEATTSTNQDTEAVRPNVFAYFILYCKT</sequence>
<evidence type="ECO:0000313" key="3">
    <source>
        <dbReference type="Proteomes" id="UP000784294"/>
    </source>
</evidence>
<dbReference type="EMBL" id="CAAALY010002745">
    <property type="protein sequence ID" value="VEL07914.1"/>
    <property type="molecule type" value="Genomic_DNA"/>
</dbReference>
<dbReference type="AlphaFoldDB" id="A0A448WBT0"/>
<evidence type="ECO:0000256" key="1">
    <source>
        <dbReference type="SAM" id="MobiDB-lite"/>
    </source>
</evidence>
<comment type="caution">
    <text evidence="2">The sequence shown here is derived from an EMBL/GenBank/DDBJ whole genome shotgun (WGS) entry which is preliminary data.</text>
</comment>
<evidence type="ECO:0000313" key="2">
    <source>
        <dbReference type="EMBL" id="VEL07914.1"/>
    </source>
</evidence>
<proteinExistence type="predicted"/>
<reference evidence="2" key="1">
    <citation type="submission" date="2018-11" db="EMBL/GenBank/DDBJ databases">
        <authorList>
            <consortium name="Pathogen Informatics"/>
        </authorList>
    </citation>
    <scope>NUCLEOTIDE SEQUENCE</scope>
</reference>
<organism evidence="2 3">
    <name type="scientific">Protopolystoma xenopodis</name>
    <dbReference type="NCBI Taxonomy" id="117903"/>
    <lineage>
        <taxon>Eukaryota</taxon>
        <taxon>Metazoa</taxon>
        <taxon>Spiralia</taxon>
        <taxon>Lophotrochozoa</taxon>
        <taxon>Platyhelminthes</taxon>
        <taxon>Monogenea</taxon>
        <taxon>Polyopisthocotylea</taxon>
        <taxon>Polystomatidea</taxon>
        <taxon>Polystomatidae</taxon>
        <taxon>Protopolystoma</taxon>
    </lineage>
</organism>
<gene>
    <name evidence="2" type="ORF">PXEA_LOCUS1354</name>
</gene>
<dbReference type="Proteomes" id="UP000784294">
    <property type="component" value="Unassembled WGS sequence"/>
</dbReference>
<feature type="compositionally biased region" description="Polar residues" evidence="1">
    <location>
        <begin position="31"/>
        <end position="47"/>
    </location>
</feature>
<dbReference type="OrthoDB" id="6260541at2759"/>